<feature type="domain" description="SCP" evidence="2">
    <location>
        <begin position="119"/>
        <end position="248"/>
    </location>
</feature>
<comment type="caution">
    <text evidence="3">The sequence shown here is derived from an EMBL/GenBank/DDBJ whole genome shotgun (WGS) entry which is preliminary data.</text>
</comment>
<feature type="compositionally biased region" description="Low complexity" evidence="1">
    <location>
        <begin position="50"/>
        <end position="85"/>
    </location>
</feature>
<dbReference type="EMBL" id="JACHXF010000026">
    <property type="protein sequence ID" value="MBB3100523.1"/>
    <property type="molecule type" value="Genomic_DNA"/>
</dbReference>
<dbReference type="AlphaFoldDB" id="A0A7W5FJ89"/>
<evidence type="ECO:0000313" key="4">
    <source>
        <dbReference type="Proteomes" id="UP000590749"/>
    </source>
</evidence>
<proteinExistence type="predicted"/>
<dbReference type="SUPFAM" id="SSF55797">
    <property type="entry name" value="PR-1-like"/>
    <property type="match status" value="1"/>
</dbReference>
<dbReference type="InterPro" id="IPR035940">
    <property type="entry name" value="CAP_sf"/>
</dbReference>
<dbReference type="Pfam" id="PF00188">
    <property type="entry name" value="CAP"/>
    <property type="match status" value="1"/>
</dbReference>
<dbReference type="RefSeq" id="WP_183226576.1">
    <property type="nucleotide sequence ID" value="NZ_BMPW01000027.1"/>
</dbReference>
<evidence type="ECO:0000313" key="3">
    <source>
        <dbReference type="EMBL" id="MBB3100523.1"/>
    </source>
</evidence>
<evidence type="ECO:0000259" key="2">
    <source>
        <dbReference type="Pfam" id="PF00188"/>
    </source>
</evidence>
<dbReference type="CDD" id="cd05379">
    <property type="entry name" value="CAP_bacterial"/>
    <property type="match status" value="1"/>
</dbReference>
<sequence length="250" mass="25162">MPLSAAARFRYTLAAGSTAVVIGAGFLVAGLAHGGTGPAPDPRSLNTPLAAAESPDPSTAPSASAVPGTPAAPSASASRKASPKVTVKKSSSRKTEATASTAKRTSAPATSGTVAEQVLAHINEARVAEGLEPLTLNTKLSRAAALHTQLMIDGCGLSHQCSGEAGLGERFSAQGVSWGTAGENIGYGSSGSSDAAMVRAANGLTDAMLAEVPPNDGHRKNLLNKSFTRIGLSIVRDAKGVTWMTQDFVG</sequence>
<organism evidence="3 4">
    <name type="scientific">Actinoplanes campanulatus</name>
    <dbReference type="NCBI Taxonomy" id="113559"/>
    <lineage>
        <taxon>Bacteria</taxon>
        <taxon>Bacillati</taxon>
        <taxon>Actinomycetota</taxon>
        <taxon>Actinomycetes</taxon>
        <taxon>Micromonosporales</taxon>
        <taxon>Micromonosporaceae</taxon>
        <taxon>Actinoplanes</taxon>
    </lineage>
</organism>
<name>A0A7W5FJ89_9ACTN</name>
<keyword evidence="4" id="KW-1185">Reference proteome</keyword>
<dbReference type="InterPro" id="IPR014044">
    <property type="entry name" value="CAP_dom"/>
</dbReference>
<evidence type="ECO:0000256" key="1">
    <source>
        <dbReference type="SAM" id="MobiDB-lite"/>
    </source>
</evidence>
<dbReference type="Gene3D" id="3.40.33.10">
    <property type="entry name" value="CAP"/>
    <property type="match status" value="1"/>
</dbReference>
<feature type="compositionally biased region" description="Polar residues" evidence="1">
    <location>
        <begin position="97"/>
        <end position="112"/>
    </location>
</feature>
<protein>
    <submittedName>
        <fullName evidence="3">Uncharacterized protein YkwD</fullName>
    </submittedName>
</protein>
<gene>
    <name evidence="3" type="ORF">FHR83_008248</name>
</gene>
<reference evidence="3 4" key="1">
    <citation type="submission" date="2020-08" db="EMBL/GenBank/DDBJ databases">
        <title>Genomic Encyclopedia of Type Strains, Phase III (KMG-III): the genomes of soil and plant-associated and newly described type strains.</title>
        <authorList>
            <person name="Whitman W."/>
        </authorList>
    </citation>
    <scope>NUCLEOTIDE SEQUENCE [LARGE SCALE GENOMIC DNA]</scope>
    <source>
        <strain evidence="3 4">CECT 3287</strain>
    </source>
</reference>
<dbReference type="PANTHER" id="PTHR31157">
    <property type="entry name" value="SCP DOMAIN-CONTAINING PROTEIN"/>
    <property type="match status" value="1"/>
</dbReference>
<dbReference type="PANTHER" id="PTHR31157:SF1">
    <property type="entry name" value="SCP DOMAIN-CONTAINING PROTEIN"/>
    <property type="match status" value="1"/>
</dbReference>
<dbReference type="Proteomes" id="UP000590749">
    <property type="component" value="Unassembled WGS sequence"/>
</dbReference>
<feature type="region of interest" description="Disordered" evidence="1">
    <location>
        <begin position="36"/>
        <end position="112"/>
    </location>
</feature>
<accession>A0A7W5FJ89</accession>